<sequence>MINWTPLTFHIGNSLEQLDCVESMTEDAQNLKNHLSDKKAQILQKYSREDDEVEDGKPDSTTDEHVVAIFTKNHFENKQHHCDRNSYYVHGEQRFCSFSHYCLVVVFGGELLLCALREEREMKG</sequence>
<dbReference type="Proteomes" id="UP001432322">
    <property type="component" value="Unassembled WGS sequence"/>
</dbReference>
<dbReference type="AlphaFoldDB" id="A0AAV5URZ4"/>
<protein>
    <submittedName>
        <fullName evidence="1">Uncharacterized protein</fullName>
    </submittedName>
</protein>
<keyword evidence="2" id="KW-1185">Reference proteome</keyword>
<reference evidence="1" key="1">
    <citation type="submission" date="2023-10" db="EMBL/GenBank/DDBJ databases">
        <title>Genome assembly of Pristionchus species.</title>
        <authorList>
            <person name="Yoshida K."/>
            <person name="Sommer R.J."/>
        </authorList>
    </citation>
    <scope>NUCLEOTIDE SEQUENCE</scope>
    <source>
        <strain evidence="1">RS5133</strain>
    </source>
</reference>
<accession>A0AAV5URZ4</accession>
<gene>
    <name evidence="1" type="ORF">PFISCL1PPCAC_1204</name>
</gene>
<evidence type="ECO:0000313" key="1">
    <source>
        <dbReference type="EMBL" id="GMT09907.1"/>
    </source>
</evidence>
<name>A0AAV5URZ4_9BILA</name>
<organism evidence="1 2">
    <name type="scientific">Pristionchus fissidentatus</name>
    <dbReference type="NCBI Taxonomy" id="1538716"/>
    <lineage>
        <taxon>Eukaryota</taxon>
        <taxon>Metazoa</taxon>
        <taxon>Ecdysozoa</taxon>
        <taxon>Nematoda</taxon>
        <taxon>Chromadorea</taxon>
        <taxon>Rhabditida</taxon>
        <taxon>Rhabditina</taxon>
        <taxon>Diplogasteromorpha</taxon>
        <taxon>Diplogasteroidea</taxon>
        <taxon>Neodiplogasteridae</taxon>
        <taxon>Pristionchus</taxon>
    </lineage>
</organism>
<comment type="caution">
    <text evidence="1">The sequence shown here is derived from an EMBL/GenBank/DDBJ whole genome shotgun (WGS) entry which is preliminary data.</text>
</comment>
<evidence type="ECO:0000313" key="2">
    <source>
        <dbReference type="Proteomes" id="UP001432322"/>
    </source>
</evidence>
<feature type="non-terminal residue" evidence="1">
    <location>
        <position position="124"/>
    </location>
</feature>
<dbReference type="EMBL" id="BTSY01000001">
    <property type="protein sequence ID" value="GMT09907.1"/>
    <property type="molecule type" value="Genomic_DNA"/>
</dbReference>
<proteinExistence type="predicted"/>